<reference evidence="2" key="1">
    <citation type="submission" date="2019-03" db="EMBL/GenBank/DDBJ databases">
        <title>Single cell metagenomics reveals metabolic interactions within the superorganism composed of flagellate Streblomastix strix and complex community of Bacteroidetes bacteria on its surface.</title>
        <authorList>
            <person name="Treitli S.C."/>
            <person name="Kolisko M."/>
            <person name="Husnik F."/>
            <person name="Keeling P."/>
            <person name="Hampl V."/>
        </authorList>
    </citation>
    <scope>NUCLEOTIDE SEQUENCE</scope>
    <source>
        <strain evidence="2">STM</strain>
    </source>
</reference>
<organism evidence="2">
    <name type="scientific">termite gut metagenome</name>
    <dbReference type="NCBI Taxonomy" id="433724"/>
    <lineage>
        <taxon>unclassified sequences</taxon>
        <taxon>metagenomes</taxon>
        <taxon>organismal metagenomes</taxon>
    </lineage>
</organism>
<dbReference type="EMBL" id="SNRY01000148">
    <property type="protein sequence ID" value="KAA6345961.1"/>
    <property type="molecule type" value="Genomic_DNA"/>
</dbReference>
<evidence type="ECO:0000313" key="2">
    <source>
        <dbReference type="EMBL" id="KAA6345961.1"/>
    </source>
</evidence>
<accession>A0A5J4SKQ1</accession>
<proteinExistence type="predicted"/>
<evidence type="ECO:0000313" key="3">
    <source>
        <dbReference type="EMBL" id="KAA6345966.1"/>
    </source>
</evidence>
<sequence length="145" mass="16730">MAYKALDIANKILAQTSFSNYDEPVSNLKLQKLLYYMQGFHIAYFEEPLFDEDIEAWLYGPVVPCIYEHFKSNGNKGIEYSGCVITLSGKKEALFNEVYRVYGAYSAIGLMNMTHEEMPWKSTKTGQGNVISKDKLRIFFKKRLK</sequence>
<dbReference type="InterPro" id="IPR025272">
    <property type="entry name" value="SocA_Panacea"/>
</dbReference>
<name>A0A5J4SKQ1_9ZZZZ</name>
<dbReference type="Pfam" id="PF13274">
    <property type="entry name" value="SocA_Panacea"/>
    <property type="match status" value="1"/>
</dbReference>
<gene>
    <name evidence="2" type="ORF">EZS27_006501</name>
    <name evidence="3" type="ORF">EZS27_006506</name>
</gene>
<protein>
    <recommendedName>
        <fullName evidence="1">Antitoxin SocA-like Panacea domain-containing protein</fullName>
    </recommendedName>
</protein>
<dbReference type="AlphaFoldDB" id="A0A5J4SKQ1"/>
<comment type="caution">
    <text evidence="2">The sequence shown here is derived from an EMBL/GenBank/DDBJ whole genome shotgun (WGS) entry which is preliminary data.</text>
</comment>
<dbReference type="EMBL" id="SNRY01000148">
    <property type="protein sequence ID" value="KAA6345966.1"/>
    <property type="molecule type" value="Genomic_DNA"/>
</dbReference>
<feature type="domain" description="Antitoxin SocA-like Panacea" evidence="1">
    <location>
        <begin position="30"/>
        <end position="121"/>
    </location>
</feature>
<evidence type="ECO:0000259" key="1">
    <source>
        <dbReference type="Pfam" id="PF13274"/>
    </source>
</evidence>